<protein>
    <recommendedName>
        <fullName evidence="7">Chalcone-flavonone isomerase family protein</fullName>
    </recommendedName>
</protein>
<comment type="pathway">
    <text evidence="1">Secondary metabolite biosynthesis; flavonoid biosynthesis.</text>
</comment>
<dbReference type="Pfam" id="PF02431">
    <property type="entry name" value="Chalcone"/>
    <property type="match status" value="1"/>
</dbReference>
<sequence length="221" mass="24225">MGTEACSMTVTEIELEGIMFPSALTPPRSGKTLFLGGAGVRGLDINGEFKVFTVTGVYLESEAVNFLTKRWKGKPVEQLSSSNQFYRDIVTGPFDKLSQVTLVAHLSGSQFVQKVVENCRTFMKKENLYSQKEEKAAIEFEKLFEPIDLPPGSTIFFTHCSSGQLKVTFSKDTSVPELENGVIDCPILKEVVLESIVGENGVSPAAKLSLALRIHDIINSV</sequence>
<evidence type="ECO:0000256" key="4">
    <source>
        <dbReference type="ARBA" id="ARBA00023241"/>
    </source>
</evidence>
<comment type="caution">
    <text evidence="9">The sequence shown here is derived from an EMBL/GenBank/DDBJ whole genome shotgun (WGS) entry which is preliminary data.</text>
</comment>
<evidence type="ECO:0000256" key="2">
    <source>
        <dbReference type="ARBA" id="ARBA00007166"/>
    </source>
</evidence>
<dbReference type="EMBL" id="JAMFTS010007049">
    <property type="protein sequence ID" value="KAJ4731567.1"/>
    <property type="molecule type" value="Genomic_DNA"/>
</dbReference>
<evidence type="ECO:0000259" key="8">
    <source>
        <dbReference type="Pfam" id="PF02431"/>
    </source>
</evidence>
<dbReference type="InterPro" id="IPR044164">
    <property type="entry name" value="CFI"/>
</dbReference>
<evidence type="ECO:0000256" key="7">
    <source>
        <dbReference type="RuleBase" id="RU361158"/>
    </source>
</evidence>
<evidence type="ECO:0000313" key="9">
    <source>
        <dbReference type="EMBL" id="KAJ4731567.1"/>
    </source>
</evidence>
<organism evidence="9 10">
    <name type="scientific">Rhynchospora pubera</name>
    <dbReference type="NCBI Taxonomy" id="906938"/>
    <lineage>
        <taxon>Eukaryota</taxon>
        <taxon>Viridiplantae</taxon>
        <taxon>Streptophyta</taxon>
        <taxon>Embryophyta</taxon>
        <taxon>Tracheophyta</taxon>
        <taxon>Spermatophyta</taxon>
        <taxon>Magnoliopsida</taxon>
        <taxon>Liliopsida</taxon>
        <taxon>Poales</taxon>
        <taxon>Cyperaceae</taxon>
        <taxon>Cyperoideae</taxon>
        <taxon>Rhynchosporeae</taxon>
        <taxon>Rhynchospora</taxon>
    </lineage>
</organism>
<name>A0AAV8AKT0_9POAL</name>
<comment type="similarity">
    <text evidence="2 7">Belongs to the chalcone isomerase family.</text>
</comment>
<accession>A0AAV8AKT0</accession>
<dbReference type="InterPro" id="IPR016087">
    <property type="entry name" value="Chalcone_isomerase"/>
</dbReference>
<evidence type="ECO:0000256" key="6">
    <source>
        <dbReference type="ARBA" id="ARBA00034056"/>
    </source>
</evidence>
<comment type="catalytic activity">
    <reaction evidence="6">
        <text>a chalcone = a flavanone.</text>
        <dbReference type="EC" id="5.5.1.6"/>
    </reaction>
</comment>
<keyword evidence="10" id="KW-1185">Reference proteome</keyword>
<evidence type="ECO:0000256" key="5">
    <source>
        <dbReference type="ARBA" id="ARBA00025429"/>
    </source>
</evidence>
<dbReference type="AlphaFoldDB" id="A0AAV8AKT0"/>
<gene>
    <name evidence="9" type="ORF">LUZ62_010432</name>
</gene>
<dbReference type="InterPro" id="IPR016089">
    <property type="entry name" value="Chalcone_isomerase_bundle_sf"/>
</dbReference>
<dbReference type="GO" id="GO:0009813">
    <property type="term" value="P:flavonoid biosynthetic process"/>
    <property type="evidence" value="ECO:0007669"/>
    <property type="project" value="UniProtKB-KW"/>
</dbReference>
<evidence type="ECO:0000256" key="3">
    <source>
        <dbReference type="ARBA" id="ARBA00023235"/>
    </source>
</evidence>
<dbReference type="Gene3D" id="3.50.70.10">
    <property type="match status" value="1"/>
</dbReference>
<evidence type="ECO:0000256" key="1">
    <source>
        <dbReference type="ARBA" id="ARBA00004966"/>
    </source>
</evidence>
<keyword evidence="3 9" id="KW-0413">Isomerase</keyword>
<dbReference type="InterPro" id="IPR016088">
    <property type="entry name" value="Chalcone_isomerase_3-sand"/>
</dbReference>
<reference evidence="9" key="1">
    <citation type="submission" date="2022-08" db="EMBL/GenBank/DDBJ databases">
        <authorList>
            <person name="Marques A."/>
        </authorList>
    </citation>
    <scope>NUCLEOTIDE SEQUENCE</scope>
    <source>
        <strain evidence="9">RhyPub2mFocal</strain>
        <tissue evidence="9">Leaves</tissue>
    </source>
</reference>
<evidence type="ECO:0000313" key="10">
    <source>
        <dbReference type="Proteomes" id="UP001140206"/>
    </source>
</evidence>
<feature type="domain" description="Chalcone isomerase" evidence="8">
    <location>
        <begin position="16"/>
        <end position="216"/>
    </location>
</feature>
<dbReference type="PANTHER" id="PTHR28039:SF8">
    <property type="entry name" value="CHALCONE--FLAVANONE ISOMERASE 1-RELATED"/>
    <property type="match status" value="1"/>
</dbReference>
<proteinExistence type="inferred from homology"/>
<dbReference type="InterPro" id="IPR036298">
    <property type="entry name" value="Chalcone_isomerase_sf"/>
</dbReference>
<dbReference type="GO" id="GO:0045430">
    <property type="term" value="F:chalcone isomerase activity"/>
    <property type="evidence" value="ECO:0007669"/>
    <property type="project" value="UniProtKB-EC"/>
</dbReference>
<dbReference type="Proteomes" id="UP001140206">
    <property type="component" value="Unassembled WGS sequence"/>
</dbReference>
<dbReference type="Gene3D" id="1.10.890.20">
    <property type="match status" value="1"/>
</dbReference>
<dbReference type="PANTHER" id="PTHR28039">
    <property type="entry name" value="CHALCONE--FLAVONONE ISOMERASE 1-RELATED"/>
    <property type="match status" value="1"/>
</dbReference>
<keyword evidence="4" id="KW-0284">Flavonoid biosynthesis</keyword>
<comment type="function">
    <text evidence="5">Catalyzes the intramolecular cyclization of bicyclic chalcones into tricyclic (S)-flavanones. Responsible for the isomerization of 4,2',4',6'-tetrahydroxychalcone (also termed chalcone) into naringenin.</text>
</comment>
<dbReference type="SUPFAM" id="SSF54626">
    <property type="entry name" value="Chalcone isomerase"/>
    <property type="match status" value="1"/>
</dbReference>